<accession>A0A2Z2K9H3</accession>
<name>A0A2Z2K9H3_9BACL</name>
<sequence>MSRQFVTEAIMMVIYGELLAPGNPVEYIIPYISVMELYEVADSAEPVMNDPEEDKYIRPKIRELISYFEEPLNAKKIDRCLAVPWAKSSGILLGSQVQIKIINSIDTAPYGETFDRIETEMLLISQREKVPILTDQSELIRRIFEGSVPVQVYDVDDFEYAMEEKSRNPI</sequence>
<keyword evidence="2" id="KW-1185">Reference proteome</keyword>
<evidence type="ECO:0000313" key="1">
    <source>
        <dbReference type="EMBL" id="ASA22124.1"/>
    </source>
</evidence>
<proteinExistence type="predicted"/>
<protein>
    <submittedName>
        <fullName evidence="1">ADP-heptose synthase</fullName>
    </submittedName>
</protein>
<evidence type="ECO:0000313" key="2">
    <source>
        <dbReference type="Proteomes" id="UP000249890"/>
    </source>
</evidence>
<dbReference type="RefSeq" id="WP_087916128.1">
    <property type="nucleotide sequence ID" value="NZ_CP021780.1"/>
</dbReference>
<gene>
    <name evidence="1" type="ORF">B9T62_15855</name>
</gene>
<dbReference type="OrthoDB" id="2878542at2"/>
<reference evidence="1 2" key="1">
    <citation type="submission" date="2017-06" db="EMBL/GenBank/DDBJ databases">
        <title>Complete genome sequence of Paenibacillus donghaensis KCTC 13049T isolated from East Sea sediment, South Korea.</title>
        <authorList>
            <person name="Jung B.K."/>
            <person name="Hong S.-J."/>
            <person name="Shin J.-H."/>
        </authorList>
    </citation>
    <scope>NUCLEOTIDE SEQUENCE [LARGE SCALE GENOMIC DNA]</scope>
    <source>
        <strain evidence="1 2">KCTC 13049</strain>
    </source>
</reference>
<dbReference type="AlphaFoldDB" id="A0A2Z2K9H3"/>
<dbReference type="KEGG" id="pdh:B9T62_15855"/>
<organism evidence="1 2">
    <name type="scientific">Paenibacillus donghaensis</name>
    <dbReference type="NCBI Taxonomy" id="414771"/>
    <lineage>
        <taxon>Bacteria</taxon>
        <taxon>Bacillati</taxon>
        <taxon>Bacillota</taxon>
        <taxon>Bacilli</taxon>
        <taxon>Bacillales</taxon>
        <taxon>Paenibacillaceae</taxon>
        <taxon>Paenibacillus</taxon>
    </lineage>
</organism>
<dbReference type="EMBL" id="CP021780">
    <property type="protein sequence ID" value="ASA22124.1"/>
    <property type="molecule type" value="Genomic_DNA"/>
</dbReference>
<dbReference type="Proteomes" id="UP000249890">
    <property type="component" value="Chromosome"/>
</dbReference>